<keyword evidence="6 12" id="KW-0418">Kinase</keyword>
<dbReference type="Proteomes" id="UP001529275">
    <property type="component" value="Unassembled WGS sequence"/>
</dbReference>
<dbReference type="Pfam" id="PF07730">
    <property type="entry name" value="HisKA_3"/>
    <property type="match status" value="1"/>
</dbReference>
<evidence type="ECO:0000256" key="2">
    <source>
        <dbReference type="ARBA" id="ARBA00012438"/>
    </source>
</evidence>
<feature type="transmembrane region" description="Helical" evidence="9">
    <location>
        <begin position="135"/>
        <end position="161"/>
    </location>
</feature>
<keyword evidence="5" id="KW-0547">Nucleotide-binding</keyword>
<accession>A0ABT7UJL1</accession>
<feature type="transmembrane region" description="Helical" evidence="9">
    <location>
        <begin position="182"/>
        <end position="200"/>
    </location>
</feature>
<dbReference type="PANTHER" id="PTHR24421:SF10">
    <property type="entry name" value="NITRATE_NITRITE SENSOR PROTEIN NARQ"/>
    <property type="match status" value="1"/>
</dbReference>
<evidence type="ECO:0000256" key="5">
    <source>
        <dbReference type="ARBA" id="ARBA00022741"/>
    </source>
</evidence>
<name>A0ABT7UJL1_9FIRM</name>
<feature type="transmembrane region" description="Helical" evidence="9">
    <location>
        <begin position="21"/>
        <end position="39"/>
    </location>
</feature>
<comment type="caution">
    <text evidence="12">The sequence shown here is derived from an EMBL/GenBank/DDBJ whole genome shotgun (WGS) entry which is preliminary data.</text>
</comment>
<dbReference type="InterPro" id="IPR011712">
    <property type="entry name" value="Sig_transdc_His_kin_sub3_dim/P"/>
</dbReference>
<feature type="domain" description="Signal transduction histidine kinase subgroup 3 dimerisation and phosphoacceptor" evidence="11">
    <location>
        <begin position="238"/>
        <end position="305"/>
    </location>
</feature>
<protein>
    <recommendedName>
        <fullName evidence="2">histidine kinase</fullName>
        <ecNumber evidence="2">2.7.13.3</ecNumber>
    </recommendedName>
</protein>
<keyword evidence="9" id="KW-0812">Transmembrane</keyword>
<dbReference type="RefSeq" id="WP_129739074.1">
    <property type="nucleotide sequence ID" value="NZ_JAUDCK010000031.1"/>
</dbReference>
<keyword evidence="7" id="KW-0067">ATP-binding</keyword>
<dbReference type="PANTHER" id="PTHR24421">
    <property type="entry name" value="NITRATE/NITRITE SENSOR PROTEIN NARX-RELATED"/>
    <property type="match status" value="1"/>
</dbReference>
<feature type="transmembrane region" description="Helical" evidence="9">
    <location>
        <begin position="89"/>
        <end position="109"/>
    </location>
</feature>
<evidence type="ECO:0000259" key="11">
    <source>
        <dbReference type="Pfam" id="PF07730"/>
    </source>
</evidence>
<reference evidence="12 13" key="2">
    <citation type="submission" date="2023-06" db="EMBL/GenBank/DDBJ databases">
        <authorList>
            <person name="Zeman M."/>
            <person name="Kubasova T."/>
            <person name="Jahodarova E."/>
            <person name="Nykrynova M."/>
            <person name="Rychlik I."/>
        </authorList>
    </citation>
    <scope>NUCLEOTIDE SEQUENCE [LARGE SCALE GENOMIC DNA]</scope>
    <source>
        <strain evidence="12 13">ET341</strain>
    </source>
</reference>
<dbReference type="InterPro" id="IPR050482">
    <property type="entry name" value="Sensor_HK_TwoCompSys"/>
</dbReference>
<keyword evidence="4" id="KW-0808">Transferase</keyword>
<evidence type="ECO:0000313" key="13">
    <source>
        <dbReference type="Proteomes" id="UP001529275"/>
    </source>
</evidence>
<proteinExistence type="predicted"/>
<reference evidence="13" key="1">
    <citation type="submission" date="2023-06" db="EMBL/GenBank/DDBJ databases">
        <title>Identification and characterization of horizontal gene transfer across gut microbiota members of farm animals based on homology search.</title>
        <authorList>
            <person name="Zeman M."/>
            <person name="Kubasova T."/>
            <person name="Jahodarova E."/>
            <person name="Nykrynova M."/>
            <person name="Rychlik I."/>
        </authorList>
    </citation>
    <scope>NUCLEOTIDE SEQUENCE [LARGE SCALE GENOMIC DNA]</scope>
    <source>
        <strain evidence="13">ET341</strain>
    </source>
</reference>
<feature type="domain" description="Histidine kinase/HSP90-like ATPase" evidence="10">
    <location>
        <begin position="344"/>
        <end position="415"/>
    </location>
</feature>
<keyword evidence="9" id="KW-1133">Transmembrane helix</keyword>
<gene>
    <name evidence="12" type="ORF">QUV98_08435</name>
</gene>
<dbReference type="EMBL" id="JAUDCK010000031">
    <property type="protein sequence ID" value="MDM8196340.1"/>
    <property type="molecule type" value="Genomic_DNA"/>
</dbReference>
<dbReference type="SUPFAM" id="SSF55874">
    <property type="entry name" value="ATPase domain of HSP90 chaperone/DNA topoisomerase II/histidine kinase"/>
    <property type="match status" value="1"/>
</dbReference>
<dbReference type="Gene3D" id="1.20.5.1930">
    <property type="match status" value="1"/>
</dbReference>
<keyword evidence="9" id="KW-0472">Membrane</keyword>
<evidence type="ECO:0000259" key="10">
    <source>
        <dbReference type="Pfam" id="PF02518"/>
    </source>
</evidence>
<evidence type="ECO:0000313" key="12">
    <source>
        <dbReference type="EMBL" id="MDM8196340.1"/>
    </source>
</evidence>
<dbReference type="InterPro" id="IPR003594">
    <property type="entry name" value="HATPase_dom"/>
</dbReference>
<evidence type="ECO:0000256" key="8">
    <source>
        <dbReference type="ARBA" id="ARBA00023012"/>
    </source>
</evidence>
<keyword evidence="8" id="KW-0902">Two-component regulatory system</keyword>
<comment type="catalytic activity">
    <reaction evidence="1">
        <text>ATP + protein L-histidine = ADP + protein N-phospho-L-histidine.</text>
        <dbReference type="EC" id="2.7.13.3"/>
    </reaction>
</comment>
<evidence type="ECO:0000256" key="6">
    <source>
        <dbReference type="ARBA" id="ARBA00022777"/>
    </source>
</evidence>
<evidence type="ECO:0000256" key="3">
    <source>
        <dbReference type="ARBA" id="ARBA00022553"/>
    </source>
</evidence>
<evidence type="ECO:0000256" key="4">
    <source>
        <dbReference type="ARBA" id="ARBA00022679"/>
    </source>
</evidence>
<dbReference type="Pfam" id="PF02518">
    <property type="entry name" value="HATPase_c"/>
    <property type="match status" value="1"/>
</dbReference>
<dbReference type="EC" id="2.7.13.3" evidence="2"/>
<dbReference type="CDD" id="cd16917">
    <property type="entry name" value="HATPase_UhpB-NarQ-NarX-like"/>
    <property type="match status" value="1"/>
</dbReference>
<feature type="transmembrane region" description="Helical" evidence="9">
    <location>
        <begin position="59"/>
        <end position="77"/>
    </location>
</feature>
<evidence type="ECO:0000256" key="1">
    <source>
        <dbReference type="ARBA" id="ARBA00000085"/>
    </source>
</evidence>
<dbReference type="GO" id="GO:0016301">
    <property type="term" value="F:kinase activity"/>
    <property type="evidence" value="ECO:0007669"/>
    <property type="project" value="UniProtKB-KW"/>
</dbReference>
<evidence type="ECO:0000256" key="7">
    <source>
        <dbReference type="ARBA" id="ARBA00022840"/>
    </source>
</evidence>
<keyword evidence="3" id="KW-0597">Phosphoprotein</keyword>
<sequence>MQYSYQRLLSFLRNAMTILNMLIVVFYGSVILLTTQYIVSTRLARDFLDRITHLPHQPIVAFFGSLMLYGIFIFIMYSRSEKVIAHKRLNFIYSFIEMIVSFTLIYFLYMGYNGILLLVFCDCIFHLRDGRYSKWFIWVLVVAYLISSYDVFSAIFPLTSINEYFQIYGSQINGIFMMSKSCLETLNMILFIAFMIVYLVDEIQKNQHISQELDMVHQVNKELENYAAITEKIGENNERKRLAREIHDTLGHALTGIAAGVDACIAMIDQNPKATKAQLQVISKVVRQGIKDVRNSLNKLRPGALEEYSLKEAIERMIGEFSSVSDLTIALEYELENIDLEKTKEDILFRIIQESITNALRHGHATEVHIHLYQENHFLYLKIQDNGIGCDHVHYGFGLTQMRERLAVINGQVEFDGHHGFLTIAKIPV</sequence>
<evidence type="ECO:0000256" key="9">
    <source>
        <dbReference type="SAM" id="Phobius"/>
    </source>
</evidence>
<dbReference type="Gene3D" id="3.30.565.10">
    <property type="entry name" value="Histidine kinase-like ATPase, C-terminal domain"/>
    <property type="match status" value="1"/>
</dbReference>
<organism evidence="12 13">
    <name type="scientific">Massilimicrobiota timonensis</name>
    <dbReference type="NCBI Taxonomy" id="1776392"/>
    <lineage>
        <taxon>Bacteria</taxon>
        <taxon>Bacillati</taxon>
        <taxon>Bacillota</taxon>
        <taxon>Erysipelotrichia</taxon>
        <taxon>Erysipelotrichales</taxon>
        <taxon>Erysipelotrichaceae</taxon>
        <taxon>Massilimicrobiota</taxon>
    </lineage>
</organism>
<keyword evidence="13" id="KW-1185">Reference proteome</keyword>
<dbReference type="InterPro" id="IPR036890">
    <property type="entry name" value="HATPase_C_sf"/>
</dbReference>